<dbReference type="InterPro" id="IPR013783">
    <property type="entry name" value="Ig-like_fold"/>
</dbReference>
<dbReference type="InterPro" id="IPR018046">
    <property type="entry name" value="Pili_assmbl_chaperone_CS"/>
</dbReference>
<comment type="similarity">
    <text evidence="2 8">Belongs to the periplasmic pilus chaperone family.</text>
</comment>
<evidence type="ECO:0000256" key="6">
    <source>
        <dbReference type="ARBA" id="ARBA00023186"/>
    </source>
</evidence>
<organism evidence="13 14">
    <name type="scientific">Paraburkholderia antibiotica</name>
    <dbReference type="NCBI Taxonomy" id="2728839"/>
    <lineage>
        <taxon>Bacteria</taxon>
        <taxon>Pseudomonadati</taxon>
        <taxon>Pseudomonadota</taxon>
        <taxon>Betaproteobacteria</taxon>
        <taxon>Burkholderiales</taxon>
        <taxon>Burkholderiaceae</taxon>
        <taxon>Paraburkholderia</taxon>
    </lineage>
</organism>
<keyword evidence="4 10" id="KW-0732">Signal</keyword>
<keyword evidence="6 8" id="KW-0143">Chaperone</keyword>
<dbReference type="InterPro" id="IPR050643">
    <property type="entry name" value="Periplasmic_pilus_chap"/>
</dbReference>
<feature type="compositionally biased region" description="Low complexity" evidence="9">
    <location>
        <begin position="250"/>
        <end position="283"/>
    </location>
</feature>
<dbReference type="InterPro" id="IPR036316">
    <property type="entry name" value="Pili_assmbl_chap_C_dom_sf"/>
</dbReference>
<dbReference type="InterPro" id="IPR016148">
    <property type="entry name" value="Pili_assmbl_chaperone_C"/>
</dbReference>
<evidence type="ECO:0000256" key="4">
    <source>
        <dbReference type="ARBA" id="ARBA00022729"/>
    </source>
</evidence>
<evidence type="ECO:0000256" key="8">
    <source>
        <dbReference type="RuleBase" id="RU003918"/>
    </source>
</evidence>
<keyword evidence="14" id="KW-1185">Reference proteome</keyword>
<evidence type="ECO:0000259" key="12">
    <source>
        <dbReference type="Pfam" id="PF02753"/>
    </source>
</evidence>
<sequence length="283" mass="30200">MAVRKNLLAAAAALSLCSGIAHASVVVNGTRLVYDASDREITVKLDNVGSGPALVQVWLDTGDPKSLPDEVQVPFTMSPPLFRLDQKKGQSVRLIYTQDPMPQDKESLFWLNVLEVPPTTASADTVDRNMLRLAFRSRIKLFFRPDGLPGRADEAPAKISWKFVPKKEGGGYVLEATNPTPYHVTFTQVVAKAGAGTWTDDKGGMVDPGATHDYDVGNVASLPSAPLQVDYKFLNDYGAGIAGKYQPGRQSQADEAPAAAATAASQPQAQSGQQPAPARAAQP</sequence>
<keyword evidence="3" id="KW-1029">Fimbrium biogenesis</keyword>
<evidence type="ECO:0000256" key="2">
    <source>
        <dbReference type="ARBA" id="ARBA00007399"/>
    </source>
</evidence>
<feature type="chain" id="PRO_5030967692" evidence="10">
    <location>
        <begin position="24"/>
        <end position="283"/>
    </location>
</feature>
<name>A0A7X9ZWT8_9BURK</name>
<proteinExistence type="inferred from homology"/>
<dbReference type="RefSeq" id="WP_169496170.1">
    <property type="nucleotide sequence ID" value="NZ_JABBFZ010000001.1"/>
</dbReference>
<accession>A0A7X9ZWT8</accession>
<feature type="domain" description="Pili assembly chaperone C-terminal" evidence="12">
    <location>
        <begin position="177"/>
        <end position="239"/>
    </location>
</feature>
<evidence type="ECO:0000313" key="13">
    <source>
        <dbReference type="EMBL" id="NML29905.1"/>
    </source>
</evidence>
<dbReference type="GO" id="GO:0071555">
    <property type="term" value="P:cell wall organization"/>
    <property type="evidence" value="ECO:0007669"/>
    <property type="project" value="InterPro"/>
</dbReference>
<feature type="region of interest" description="Disordered" evidence="9">
    <location>
        <begin position="244"/>
        <end position="283"/>
    </location>
</feature>
<dbReference type="GO" id="GO:0030288">
    <property type="term" value="C:outer membrane-bounded periplasmic space"/>
    <property type="evidence" value="ECO:0007669"/>
    <property type="project" value="InterPro"/>
</dbReference>
<evidence type="ECO:0000256" key="5">
    <source>
        <dbReference type="ARBA" id="ARBA00022764"/>
    </source>
</evidence>
<evidence type="ECO:0000256" key="3">
    <source>
        <dbReference type="ARBA" id="ARBA00022558"/>
    </source>
</evidence>
<evidence type="ECO:0000259" key="11">
    <source>
        <dbReference type="Pfam" id="PF00345"/>
    </source>
</evidence>
<evidence type="ECO:0000256" key="7">
    <source>
        <dbReference type="ARBA" id="ARBA00023319"/>
    </source>
</evidence>
<dbReference type="SUPFAM" id="SSF49354">
    <property type="entry name" value="PapD-like"/>
    <property type="match status" value="1"/>
</dbReference>
<protein>
    <submittedName>
        <fullName evidence="13">Fimbria/pilus periplasmic chaperone</fullName>
    </submittedName>
</protein>
<evidence type="ECO:0000256" key="9">
    <source>
        <dbReference type="SAM" id="MobiDB-lite"/>
    </source>
</evidence>
<gene>
    <name evidence="13" type="ORF">HHL14_03530</name>
</gene>
<dbReference type="InterPro" id="IPR008962">
    <property type="entry name" value="PapD-like_sf"/>
</dbReference>
<evidence type="ECO:0000256" key="1">
    <source>
        <dbReference type="ARBA" id="ARBA00004418"/>
    </source>
</evidence>
<dbReference type="Pfam" id="PF02753">
    <property type="entry name" value="PapD_C"/>
    <property type="match status" value="1"/>
</dbReference>
<dbReference type="Gene3D" id="2.60.40.10">
    <property type="entry name" value="Immunoglobulins"/>
    <property type="match status" value="2"/>
</dbReference>
<dbReference type="AlphaFoldDB" id="A0A7X9ZWT8"/>
<dbReference type="InterPro" id="IPR016147">
    <property type="entry name" value="Pili_assmbl_chaperone_N"/>
</dbReference>
<reference evidence="13 14" key="1">
    <citation type="submission" date="2020-04" db="EMBL/GenBank/DDBJ databases">
        <title>Paraburkholderia sp. G-4-1-8 isolated from soil.</title>
        <authorList>
            <person name="Dahal R.H."/>
        </authorList>
    </citation>
    <scope>NUCLEOTIDE SEQUENCE [LARGE SCALE GENOMIC DNA]</scope>
    <source>
        <strain evidence="13 14">G-4-1-8</strain>
    </source>
</reference>
<dbReference type="PROSITE" id="PS00635">
    <property type="entry name" value="PILI_CHAPERONE"/>
    <property type="match status" value="1"/>
</dbReference>
<dbReference type="EMBL" id="JABBFZ010000001">
    <property type="protein sequence ID" value="NML29905.1"/>
    <property type="molecule type" value="Genomic_DNA"/>
</dbReference>
<dbReference type="PANTHER" id="PTHR30251:SF2">
    <property type="entry name" value="FIMBRIAL CHAPERONE YADV-RELATED"/>
    <property type="match status" value="1"/>
</dbReference>
<evidence type="ECO:0000313" key="14">
    <source>
        <dbReference type="Proteomes" id="UP000583127"/>
    </source>
</evidence>
<comment type="caution">
    <text evidence="13">The sequence shown here is derived from an EMBL/GenBank/DDBJ whole genome shotgun (WGS) entry which is preliminary data.</text>
</comment>
<comment type="subcellular location">
    <subcellularLocation>
        <location evidence="1 8">Periplasm</location>
    </subcellularLocation>
</comment>
<dbReference type="InterPro" id="IPR001829">
    <property type="entry name" value="Pili_assmbl_chaperone_bac"/>
</dbReference>
<evidence type="ECO:0000256" key="10">
    <source>
        <dbReference type="SAM" id="SignalP"/>
    </source>
</evidence>
<dbReference type="PANTHER" id="PTHR30251">
    <property type="entry name" value="PILUS ASSEMBLY CHAPERONE"/>
    <property type="match status" value="1"/>
</dbReference>
<dbReference type="Pfam" id="PF00345">
    <property type="entry name" value="PapD_N"/>
    <property type="match status" value="1"/>
</dbReference>
<dbReference type="SUPFAM" id="SSF49584">
    <property type="entry name" value="Periplasmic chaperone C-domain"/>
    <property type="match status" value="1"/>
</dbReference>
<feature type="domain" description="Pili assembly chaperone N-terminal" evidence="11">
    <location>
        <begin position="24"/>
        <end position="148"/>
    </location>
</feature>
<keyword evidence="7" id="KW-0393">Immunoglobulin domain</keyword>
<dbReference type="PRINTS" id="PR00969">
    <property type="entry name" value="CHAPERONPILI"/>
</dbReference>
<feature type="signal peptide" evidence="10">
    <location>
        <begin position="1"/>
        <end position="23"/>
    </location>
</feature>
<dbReference type="Proteomes" id="UP000583127">
    <property type="component" value="Unassembled WGS sequence"/>
</dbReference>
<keyword evidence="5" id="KW-0574">Periplasm</keyword>